<comment type="caution">
    <text evidence="1">The sequence shown here is derived from an EMBL/GenBank/DDBJ whole genome shotgun (WGS) entry which is preliminary data.</text>
</comment>
<dbReference type="AlphaFoldDB" id="A0A839IYP9"/>
<dbReference type="RefSeq" id="WP_182812038.1">
    <property type="nucleotide sequence ID" value="NZ_JACJFM010000060.1"/>
</dbReference>
<dbReference type="Proteomes" id="UP000565262">
    <property type="component" value="Unassembled WGS sequence"/>
</dbReference>
<reference evidence="1 2" key="1">
    <citation type="submission" date="2020-08" db="EMBL/GenBank/DDBJ databases">
        <title>Oceanospirillum sp. nov. isolated from marine sediment.</title>
        <authorList>
            <person name="Ji X."/>
        </authorList>
    </citation>
    <scope>NUCLEOTIDE SEQUENCE [LARGE SCALE GENOMIC DNA]</scope>
    <source>
        <strain evidence="1 2">D5</strain>
    </source>
</reference>
<protein>
    <submittedName>
        <fullName evidence="1">Uncharacterized protein</fullName>
    </submittedName>
</protein>
<organism evidence="1 2">
    <name type="scientific">Oceanospirillum sediminis</name>
    <dbReference type="NCBI Taxonomy" id="2760088"/>
    <lineage>
        <taxon>Bacteria</taxon>
        <taxon>Pseudomonadati</taxon>
        <taxon>Pseudomonadota</taxon>
        <taxon>Gammaproteobacteria</taxon>
        <taxon>Oceanospirillales</taxon>
        <taxon>Oceanospirillaceae</taxon>
        <taxon>Oceanospirillum</taxon>
    </lineage>
</organism>
<evidence type="ECO:0000313" key="2">
    <source>
        <dbReference type="Proteomes" id="UP000565262"/>
    </source>
</evidence>
<keyword evidence="2" id="KW-1185">Reference proteome</keyword>
<dbReference type="EMBL" id="JACJFM010000060">
    <property type="protein sequence ID" value="MBB1489559.1"/>
    <property type="molecule type" value="Genomic_DNA"/>
</dbReference>
<proteinExistence type="predicted"/>
<name>A0A839IYP9_9GAMM</name>
<accession>A0A839IYP9</accession>
<sequence>MGRRLLKAGFARAIGCIAISLVLISGQAWSDEHKGIIDATIRLDRKYIPALYYTHIADQVKAEESIKALNAQWGLFLKHYDRLNSDDNWQHFISVASGMITDAQKAVAEGQMKTAHDRLSGVAVTLRGLRERNGISGYFLDQLNDYRVHMDAIVAAGKSGAAMKMSDIRIIQKHWAQVWPRWETIRRHISRNKFDQQRYGFSDNRLIELKQAIAQEQQALFDLKFALLNGDRGRIGKATAALPAGFERTWRAFGELDYDMIQQ</sequence>
<gene>
    <name evidence="1" type="ORF">H4O21_23395</name>
</gene>
<evidence type="ECO:0000313" key="1">
    <source>
        <dbReference type="EMBL" id="MBB1489559.1"/>
    </source>
</evidence>